<gene>
    <name evidence="1" type="ORF">PXEA_LOCUS32693</name>
</gene>
<dbReference type="Proteomes" id="UP000784294">
    <property type="component" value="Unassembled WGS sequence"/>
</dbReference>
<dbReference type="EMBL" id="CAAALY010260620">
    <property type="protein sequence ID" value="VEL39253.1"/>
    <property type="molecule type" value="Genomic_DNA"/>
</dbReference>
<dbReference type="AlphaFoldDB" id="A0A448XL39"/>
<reference evidence="1" key="1">
    <citation type="submission" date="2018-11" db="EMBL/GenBank/DDBJ databases">
        <authorList>
            <consortium name="Pathogen Informatics"/>
        </authorList>
    </citation>
    <scope>NUCLEOTIDE SEQUENCE</scope>
</reference>
<proteinExistence type="predicted"/>
<comment type="caution">
    <text evidence="1">The sequence shown here is derived from an EMBL/GenBank/DDBJ whole genome shotgun (WGS) entry which is preliminary data.</text>
</comment>
<evidence type="ECO:0000313" key="1">
    <source>
        <dbReference type="EMBL" id="VEL39253.1"/>
    </source>
</evidence>
<keyword evidence="2" id="KW-1185">Reference proteome</keyword>
<protein>
    <submittedName>
        <fullName evidence="1">Uncharacterized protein</fullName>
    </submittedName>
</protein>
<accession>A0A448XL39</accession>
<sequence length="72" mass="7635">MPNGQAKVTTIESGREEVVLVSTASSPPPVPPHLNEACNSMSLQPDAPSVLPRESCRRVLVEVVTKPQVGCI</sequence>
<name>A0A448XL39_9PLAT</name>
<evidence type="ECO:0000313" key="2">
    <source>
        <dbReference type="Proteomes" id="UP000784294"/>
    </source>
</evidence>
<organism evidence="1 2">
    <name type="scientific">Protopolystoma xenopodis</name>
    <dbReference type="NCBI Taxonomy" id="117903"/>
    <lineage>
        <taxon>Eukaryota</taxon>
        <taxon>Metazoa</taxon>
        <taxon>Spiralia</taxon>
        <taxon>Lophotrochozoa</taxon>
        <taxon>Platyhelminthes</taxon>
        <taxon>Monogenea</taxon>
        <taxon>Polyopisthocotylea</taxon>
        <taxon>Polystomatidea</taxon>
        <taxon>Polystomatidae</taxon>
        <taxon>Protopolystoma</taxon>
    </lineage>
</organism>